<accession>A0AAV9DL85</accession>
<dbReference type="AlphaFoldDB" id="A0AAV9DL85"/>
<sequence length="349" mass="40052">MTTRPSGVATQRIKNAKQEADNTPALIKVAKVPVNNQGTRSSKEIQTKGGTSERRECQLTSPIVQPLGLIQPHLPHQQMIVGEKQDKKISHDKLTQPMPLALVENAVDRATKKRGLEPSANASNKAVIPVHQTSPDKMARALVLFNQSWAALEEEESSKKELASDISNKMKLDVPNIPDAIIAKDRQEHGKLWTELLQRWNGLICSLQLCSHQRLIKLQKPLRRWNNTELRDLPNRFKEAQKHLETLLLEEQRRPPTKNNMNQVRMASNYVAALQTQLETFWSKRARSKWVKEGDSNTRFFHSSVQHRRVRNRITSLRTEEGEILSDMAQIREYTMQHFSEHYGKINYS</sequence>
<gene>
    <name evidence="2" type="ORF">QJS10_CPB12g01224</name>
</gene>
<reference evidence="2" key="2">
    <citation type="submission" date="2023-06" db="EMBL/GenBank/DDBJ databases">
        <authorList>
            <person name="Ma L."/>
            <person name="Liu K.-W."/>
            <person name="Li Z."/>
            <person name="Hsiao Y.-Y."/>
            <person name="Qi Y."/>
            <person name="Fu T."/>
            <person name="Tang G."/>
            <person name="Zhang D."/>
            <person name="Sun W.-H."/>
            <person name="Liu D.-K."/>
            <person name="Li Y."/>
            <person name="Chen G.-Z."/>
            <person name="Liu X.-D."/>
            <person name="Liao X.-Y."/>
            <person name="Jiang Y.-T."/>
            <person name="Yu X."/>
            <person name="Hao Y."/>
            <person name="Huang J."/>
            <person name="Zhao X.-W."/>
            <person name="Ke S."/>
            <person name="Chen Y.-Y."/>
            <person name="Wu W.-L."/>
            <person name="Hsu J.-L."/>
            <person name="Lin Y.-F."/>
            <person name="Huang M.-D."/>
            <person name="Li C.-Y."/>
            <person name="Huang L."/>
            <person name="Wang Z.-W."/>
            <person name="Zhao X."/>
            <person name="Zhong W.-Y."/>
            <person name="Peng D.-H."/>
            <person name="Ahmad S."/>
            <person name="Lan S."/>
            <person name="Zhang J.-S."/>
            <person name="Tsai W.-C."/>
            <person name="Van De Peer Y."/>
            <person name="Liu Z.-J."/>
        </authorList>
    </citation>
    <scope>NUCLEOTIDE SEQUENCE</scope>
    <source>
        <strain evidence="2">CP</strain>
        <tissue evidence="2">Leaves</tissue>
    </source>
</reference>
<feature type="compositionally biased region" description="Polar residues" evidence="1">
    <location>
        <begin position="1"/>
        <end position="13"/>
    </location>
</feature>
<feature type="region of interest" description="Disordered" evidence="1">
    <location>
        <begin position="1"/>
        <end position="21"/>
    </location>
</feature>
<protein>
    <submittedName>
        <fullName evidence="2">Uncharacterized protein</fullName>
    </submittedName>
</protein>
<reference evidence="2" key="1">
    <citation type="journal article" date="2023" name="Nat. Commun.">
        <title>Diploid and tetraploid genomes of Acorus and the evolution of monocots.</title>
        <authorList>
            <person name="Ma L."/>
            <person name="Liu K.W."/>
            <person name="Li Z."/>
            <person name="Hsiao Y.Y."/>
            <person name="Qi Y."/>
            <person name="Fu T."/>
            <person name="Tang G.D."/>
            <person name="Zhang D."/>
            <person name="Sun W.H."/>
            <person name="Liu D.K."/>
            <person name="Li Y."/>
            <person name="Chen G.Z."/>
            <person name="Liu X.D."/>
            <person name="Liao X.Y."/>
            <person name="Jiang Y.T."/>
            <person name="Yu X."/>
            <person name="Hao Y."/>
            <person name="Huang J."/>
            <person name="Zhao X.W."/>
            <person name="Ke S."/>
            <person name="Chen Y.Y."/>
            <person name="Wu W.L."/>
            <person name="Hsu J.L."/>
            <person name="Lin Y.F."/>
            <person name="Huang M.D."/>
            <person name="Li C.Y."/>
            <person name="Huang L."/>
            <person name="Wang Z.W."/>
            <person name="Zhao X."/>
            <person name="Zhong W.Y."/>
            <person name="Peng D.H."/>
            <person name="Ahmad S."/>
            <person name="Lan S."/>
            <person name="Zhang J.S."/>
            <person name="Tsai W.C."/>
            <person name="Van de Peer Y."/>
            <person name="Liu Z.J."/>
        </authorList>
    </citation>
    <scope>NUCLEOTIDE SEQUENCE</scope>
    <source>
        <strain evidence="2">CP</strain>
    </source>
</reference>
<dbReference type="Proteomes" id="UP001180020">
    <property type="component" value="Unassembled WGS sequence"/>
</dbReference>
<dbReference type="EMBL" id="JAUJYO010000012">
    <property type="protein sequence ID" value="KAK1301696.1"/>
    <property type="molecule type" value="Genomic_DNA"/>
</dbReference>
<evidence type="ECO:0000256" key="1">
    <source>
        <dbReference type="SAM" id="MobiDB-lite"/>
    </source>
</evidence>
<name>A0AAV9DL85_ACOCL</name>
<proteinExistence type="predicted"/>
<keyword evidence="3" id="KW-1185">Reference proteome</keyword>
<evidence type="ECO:0000313" key="3">
    <source>
        <dbReference type="Proteomes" id="UP001180020"/>
    </source>
</evidence>
<evidence type="ECO:0000313" key="2">
    <source>
        <dbReference type="EMBL" id="KAK1301696.1"/>
    </source>
</evidence>
<organism evidence="2 3">
    <name type="scientific">Acorus calamus</name>
    <name type="common">Sweet flag</name>
    <dbReference type="NCBI Taxonomy" id="4465"/>
    <lineage>
        <taxon>Eukaryota</taxon>
        <taxon>Viridiplantae</taxon>
        <taxon>Streptophyta</taxon>
        <taxon>Embryophyta</taxon>
        <taxon>Tracheophyta</taxon>
        <taxon>Spermatophyta</taxon>
        <taxon>Magnoliopsida</taxon>
        <taxon>Liliopsida</taxon>
        <taxon>Acoraceae</taxon>
        <taxon>Acorus</taxon>
    </lineage>
</organism>
<comment type="caution">
    <text evidence="2">The sequence shown here is derived from an EMBL/GenBank/DDBJ whole genome shotgun (WGS) entry which is preliminary data.</text>
</comment>